<dbReference type="Proteomes" id="UP000569329">
    <property type="component" value="Unassembled WGS sequence"/>
</dbReference>
<proteinExistence type="predicted"/>
<dbReference type="EMBL" id="JACGWZ010000006">
    <property type="protein sequence ID" value="MBA8826895.1"/>
    <property type="molecule type" value="Genomic_DNA"/>
</dbReference>
<accession>A0A839E4Y5</accession>
<organism evidence="2 3">
    <name type="scientific">Halosaccharopolyspora lacisalsi</name>
    <dbReference type="NCBI Taxonomy" id="1000566"/>
    <lineage>
        <taxon>Bacteria</taxon>
        <taxon>Bacillati</taxon>
        <taxon>Actinomycetota</taxon>
        <taxon>Actinomycetes</taxon>
        <taxon>Pseudonocardiales</taxon>
        <taxon>Pseudonocardiaceae</taxon>
        <taxon>Halosaccharopolyspora</taxon>
    </lineage>
</organism>
<name>A0A839E4Y5_9PSEU</name>
<keyword evidence="3" id="KW-1185">Reference proteome</keyword>
<comment type="caution">
    <text evidence="2">The sequence shown here is derived from an EMBL/GenBank/DDBJ whole genome shotgun (WGS) entry which is preliminary data.</text>
</comment>
<feature type="compositionally biased region" description="Acidic residues" evidence="1">
    <location>
        <begin position="36"/>
        <end position="55"/>
    </location>
</feature>
<gene>
    <name evidence="2" type="ORF">FHX42_004274</name>
</gene>
<reference evidence="2 3" key="1">
    <citation type="submission" date="2020-07" db="EMBL/GenBank/DDBJ databases">
        <title>Sequencing the genomes of 1000 actinobacteria strains.</title>
        <authorList>
            <person name="Klenk H.-P."/>
        </authorList>
    </citation>
    <scope>NUCLEOTIDE SEQUENCE [LARGE SCALE GENOMIC DNA]</scope>
    <source>
        <strain evidence="2 3">DSM 45975</strain>
    </source>
</reference>
<sequence length="61" mass="6225">MTNVGGQIAVPLIVARGEGILDDERLATPSAPPLLSDDDDEPAPGESSDNTDEAVPETAHG</sequence>
<evidence type="ECO:0000313" key="2">
    <source>
        <dbReference type="EMBL" id="MBA8826895.1"/>
    </source>
</evidence>
<dbReference type="AlphaFoldDB" id="A0A839E4Y5"/>
<evidence type="ECO:0000313" key="3">
    <source>
        <dbReference type="Proteomes" id="UP000569329"/>
    </source>
</evidence>
<feature type="region of interest" description="Disordered" evidence="1">
    <location>
        <begin position="23"/>
        <end position="61"/>
    </location>
</feature>
<protein>
    <submittedName>
        <fullName evidence="2">Uncharacterized protein</fullName>
    </submittedName>
</protein>
<evidence type="ECO:0000256" key="1">
    <source>
        <dbReference type="SAM" id="MobiDB-lite"/>
    </source>
</evidence>